<accession>A0A1J1C9D6</accession>
<reference evidence="1 2" key="1">
    <citation type="submission" date="2016-11" db="EMBL/GenBank/DDBJ databases">
        <title>Genomic analysis of Caldithrix abyssi and proposal of a novel bacterial phylum Caldithrichaeota.</title>
        <authorList>
            <person name="Kublanov I."/>
            <person name="Sigalova O."/>
            <person name="Gavrilov S."/>
            <person name="Lebedinsky A."/>
            <person name="Ivanova N."/>
            <person name="Daum C."/>
            <person name="Reddy T."/>
            <person name="Klenk H.P."/>
            <person name="Goker M."/>
            <person name="Reva O."/>
            <person name="Miroshnichenko M."/>
            <person name="Kyprides N."/>
            <person name="Woyke T."/>
            <person name="Gelfand M."/>
        </authorList>
    </citation>
    <scope>NUCLEOTIDE SEQUENCE [LARGE SCALE GENOMIC DNA]</scope>
    <source>
        <strain evidence="1 2">LF13</strain>
    </source>
</reference>
<sequence length="44" mass="4775">MFSCGRAATKTNRNARKVIFYSTVFFTAKTVSTEVFCCGSAASD</sequence>
<name>A0A1J1C9D6_CALAY</name>
<evidence type="ECO:0000313" key="2">
    <source>
        <dbReference type="Proteomes" id="UP000183868"/>
    </source>
</evidence>
<dbReference type="AlphaFoldDB" id="A0A1J1C9D6"/>
<organism evidence="1 2">
    <name type="scientific">Caldithrix abyssi DSM 13497</name>
    <dbReference type="NCBI Taxonomy" id="880073"/>
    <lineage>
        <taxon>Bacteria</taxon>
        <taxon>Pseudomonadati</taxon>
        <taxon>Calditrichota</taxon>
        <taxon>Calditrichia</taxon>
        <taxon>Calditrichales</taxon>
        <taxon>Calditrichaceae</taxon>
        <taxon>Caldithrix</taxon>
    </lineage>
</organism>
<protein>
    <submittedName>
        <fullName evidence="1">Uncharacterized protein</fullName>
    </submittedName>
</protein>
<dbReference type="EMBL" id="CP018099">
    <property type="protein sequence ID" value="APF19012.1"/>
    <property type="molecule type" value="Genomic_DNA"/>
</dbReference>
<dbReference type="Proteomes" id="UP000183868">
    <property type="component" value="Chromosome"/>
</dbReference>
<gene>
    <name evidence="1" type="ORF">Cabys_2263</name>
</gene>
<proteinExistence type="predicted"/>
<dbReference type="KEGG" id="caby:Cabys_2263"/>
<evidence type="ECO:0000313" key="1">
    <source>
        <dbReference type="EMBL" id="APF19012.1"/>
    </source>
</evidence>